<reference evidence="2" key="1">
    <citation type="journal article" date="2019" name="Int. J. Syst. Evol. Microbiol.">
        <title>The Global Catalogue of Microorganisms (GCM) 10K type strain sequencing project: providing services to taxonomists for standard genome sequencing and annotation.</title>
        <authorList>
            <consortium name="The Broad Institute Genomics Platform"/>
            <consortium name="The Broad Institute Genome Sequencing Center for Infectious Disease"/>
            <person name="Wu L."/>
            <person name="Ma J."/>
        </authorList>
    </citation>
    <scope>NUCLEOTIDE SEQUENCE [LARGE SCALE GENOMIC DNA]</scope>
    <source>
        <strain evidence="2">CGMCC 1.19062</strain>
    </source>
</reference>
<protein>
    <submittedName>
        <fullName evidence="1">Uncharacterized protein</fullName>
    </submittedName>
</protein>
<name>A0ABW5DVL7_9PROT</name>
<proteinExistence type="predicted"/>
<dbReference type="Proteomes" id="UP001597295">
    <property type="component" value="Unassembled WGS sequence"/>
</dbReference>
<evidence type="ECO:0000313" key="2">
    <source>
        <dbReference type="Proteomes" id="UP001597295"/>
    </source>
</evidence>
<accession>A0ABW5DVL7</accession>
<evidence type="ECO:0000313" key="1">
    <source>
        <dbReference type="EMBL" id="MFD2264506.1"/>
    </source>
</evidence>
<organism evidence="1 2">
    <name type="scientific">Lacibacterium aquatile</name>
    <dbReference type="NCBI Taxonomy" id="1168082"/>
    <lineage>
        <taxon>Bacteria</taxon>
        <taxon>Pseudomonadati</taxon>
        <taxon>Pseudomonadota</taxon>
        <taxon>Alphaproteobacteria</taxon>
        <taxon>Rhodospirillales</taxon>
        <taxon>Rhodospirillaceae</taxon>
    </lineage>
</organism>
<dbReference type="EMBL" id="JBHUIP010000013">
    <property type="protein sequence ID" value="MFD2264506.1"/>
    <property type="molecule type" value="Genomic_DNA"/>
</dbReference>
<sequence>MSETTTSPQKSEAGEEQRVAICATVDDLYQPPSRGMIGTLSRSFLDQLVLTPTELLHSSRHQLRLESAGTLMRDIMERAAVAQGRALGMPTRDRARDLQKLLDEGGTFIREVEKGEPPAELSAGKFAASVQRLSSGVSADKASMRINRMLTEYLITCRTWVDKLDKVMALAQEVGNGPDLKWIDALLAELLISDMGQDTIFGRRLSLEDRIDDLIDTLKQQYPSRDKIGEPLPMAATFQKLMLALDLPETKAALEVAIVQTLASRNPLAAADMVHELKATHGILMRLRMGERILGGRRSLEYVDKRMQRILTEENVADYIRSASTLGDRILAVLELYSVTFGPRNKRLLEGHLQRYFADEDFHRRLLVGEGTGVHKVRLVTNLYQAIVAAPLERGMKVELAGRMAQVQADYIVESKFFANLDKQFPTVARKAMALIDLVREGIFIPGDNVERAKLVVKHYLNKPDFIDKFLEGIPAAPARDAHLAQLRQKLGELDIPMPAKR</sequence>
<gene>
    <name evidence="1" type="ORF">ACFSM5_16495</name>
</gene>
<keyword evidence="2" id="KW-1185">Reference proteome</keyword>
<comment type="caution">
    <text evidence="1">The sequence shown here is derived from an EMBL/GenBank/DDBJ whole genome shotgun (WGS) entry which is preliminary data.</text>
</comment>
<dbReference type="RefSeq" id="WP_379877594.1">
    <property type="nucleotide sequence ID" value="NZ_JBHUIP010000013.1"/>
</dbReference>